<name>A0A0C1QSR4_9BACT</name>
<accession>A0A0C1QSR4</accession>
<dbReference type="InterPro" id="IPR025497">
    <property type="entry name" value="PatA-like_N"/>
</dbReference>
<dbReference type="PANTHER" id="PTHR36304:SF4">
    <property type="entry name" value="DUF4388 DOMAIN-CONTAINING PROTEIN"/>
    <property type="match status" value="1"/>
</dbReference>
<dbReference type="Proteomes" id="UP000031433">
    <property type="component" value="Unassembled WGS sequence"/>
</dbReference>
<dbReference type="SMART" id="SM00960">
    <property type="entry name" value="Robl_LC7"/>
    <property type="match status" value="1"/>
</dbReference>
<evidence type="ECO:0000313" key="2">
    <source>
        <dbReference type="EMBL" id="KIE43992.1"/>
    </source>
</evidence>
<sequence>MAHEALGRKRYEGFDGSMVGLSLADLIQLKGTNRFSGCISVEFGGRHGVIFFRDGEVVHAEKDSYEGEEAFQRIMRWPGGRFTAQPYLSTARHSIRKSRQHLLLDAHQAMDERRRHVDPQGNTSLRGRIRAVGMVSDAIILDHNGASTDGSGPSADRLAARACFLARLAGRIGPRLGTGSPTAMVLEGKREHLFVYAGKHQFLAVTADAKHRPPAVEEAIRRAVHSS</sequence>
<dbReference type="AlphaFoldDB" id="A0A0C1QSR4"/>
<dbReference type="EMBL" id="JXBL01000001">
    <property type="protein sequence ID" value="KIE43992.1"/>
    <property type="molecule type" value="Genomic_DNA"/>
</dbReference>
<dbReference type="Pfam" id="PF03259">
    <property type="entry name" value="Robl_LC7"/>
    <property type="match status" value="1"/>
</dbReference>
<dbReference type="Pfam" id="PF14332">
    <property type="entry name" value="DUF4388"/>
    <property type="match status" value="1"/>
</dbReference>
<dbReference type="SUPFAM" id="SSF103196">
    <property type="entry name" value="Roadblock/LC7 domain"/>
    <property type="match status" value="1"/>
</dbReference>
<keyword evidence="3" id="KW-1185">Reference proteome</keyword>
<evidence type="ECO:0000313" key="3">
    <source>
        <dbReference type="Proteomes" id="UP000031433"/>
    </source>
</evidence>
<organism evidence="2 3">
    <name type="scientific">Geobacter soli</name>
    <dbReference type="NCBI Taxonomy" id="1510391"/>
    <lineage>
        <taxon>Bacteria</taxon>
        <taxon>Pseudomonadati</taxon>
        <taxon>Thermodesulfobacteriota</taxon>
        <taxon>Desulfuromonadia</taxon>
        <taxon>Geobacterales</taxon>
        <taxon>Geobacteraceae</taxon>
        <taxon>Geobacter</taxon>
    </lineage>
</organism>
<proteinExistence type="predicted"/>
<dbReference type="InterPro" id="IPR004942">
    <property type="entry name" value="Roadblock/LAMTOR2_dom"/>
</dbReference>
<protein>
    <submittedName>
        <fullName evidence="2">GTPase-activating protein</fullName>
    </submittedName>
</protein>
<dbReference type="PANTHER" id="PTHR36304">
    <property type="entry name" value="DOMAIN GTPASE-ACTIVATING PROTEIN, PUTATIVE-RELATED-RELATED"/>
    <property type="match status" value="1"/>
</dbReference>
<dbReference type="Gene3D" id="3.30.450.30">
    <property type="entry name" value="Dynein light chain 2a, cytoplasmic"/>
    <property type="match status" value="1"/>
</dbReference>
<evidence type="ECO:0000259" key="1">
    <source>
        <dbReference type="SMART" id="SM00960"/>
    </source>
</evidence>
<reference evidence="2 3" key="1">
    <citation type="submission" date="2015-01" db="EMBL/GenBank/DDBJ databases">
        <title>Genome sequence of the anaerobic bacterium Geobacter soli GSS01, a dissimilatory Fe(III) reducer from soil.</title>
        <authorList>
            <person name="Yang G."/>
            <person name="Zhou S."/>
        </authorList>
    </citation>
    <scope>NUCLEOTIDE SEQUENCE [LARGE SCALE GENOMIC DNA]</scope>
    <source>
        <strain evidence="2 3">GSS01</strain>
    </source>
</reference>
<gene>
    <name evidence="2" type="ORF">SE37_15880</name>
</gene>
<feature type="domain" description="Roadblock/LAMTOR2" evidence="1">
    <location>
        <begin position="122"/>
        <end position="207"/>
    </location>
</feature>
<comment type="caution">
    <text evidence="2">The sequence shown here is derived from an EMBL/GenBank/DDBJ whole genome shotgun (WGS) entry which is preliminary data.</text>
</comment>
<dbReference type="RefSeq" id="WP_039647862.1">
    <property type="nucleotide sequence ID" value="NZ_JXBL01000001.1"/>
</dbReference>